<dbReference type="Pfam" id="PF00440">
    <property type="entry name" value="TetR_N"/>
    <property type="match status" value="1"/>
</dbReference>
<dbReference type="InterPro" id="IPR050109">
    <property type="entry name" value="HTH-type_TetR-like_transc_reg"/>
</dbReference>
<dbReference type="Gene3D" id="1.10.357.10">
    <property type="entry name" value="Tetracycline Repressor, domain 2"/>
    <property type="match status" value="1"/>
</dbReference>
<evidence type="ECO:0000259" key="5">
    <source>
        <dbReference type="PROSITE" id="PS50977"/>
    </source>
</evidence>
<evidence type="ECO:0000256" key="2">
    <source>
        <dbReference type="ARBA" id="ARBA00023125"/>
    </source>
</evidence>
<dbReference type="Proteomes" id="UP000278962">
    <property type="component" value="Unassembled WGS sequence"/>
</dbReference>
<keyword evidence="1" id="KW-0805">Transcription regulation</keyword>
<dbReference type="OrthoDB" id="8654052at2"/>
<keyword evidence="3" id="KW-0804">Transcription</keyword>
<organism evidence="6 7">
    <name type="scientific">Solirubrobacter pauli</name>
    <dbReference type="NCBI Taxonomy" id="166793"/>
    <lineage>
        <taxon>Bacteria</taxon>
        <taxon>Bacillati</taxon>
        <taxon>Actinomycetota</taxon>
        <taxon>Thermoleophilia</taxon>
        <taxon>Solirubrobacterales</taxon>
        <taxon>Solirubrobacteraceae</taxon>
        <taxon>Solirubrobacter</taxon>
    </lineage>
</organism>
<dbReference type="GO" id="GO:0003700">
    <property type="term" value="F:DNA-binding transcription factor activity"/>
    <property type="evidence" value="ECO:0007669"/>
    <property type="project" value="TreeGrafter"/>
</dbReference>
<reference evidence="6 7" key="1">
    <citation type="submission" date="2018-10" db="EMBL/GenBank/DDBJ databases">
        <title>Genomic Encyclopedia of Archaeal and Bacterial Type Strains, Phase II (KMG-II): from individual species to whole genera.</title>
        <authorList>
            <person name="Goeker M."/>
        </authorList>
    </citation>
    <scope>NUCLEOTIDE SEQUENCE [LARGE SCALE GENOMIC DNA]</scope>
    <source>
        <strain evidence="6 7">DSM 14954</strain>
    </source>
</reference>
<accession>A0A660KXX7</accession>
<dbReference type="InterPro" id="IPR036271">
    <property type="entry name" value="Tet_transcr_reg_TetR-rel_C_sf"/>
</dbReference>
<dbReference type="PROSITE" id="PS50977">
    <property type="entry name" value="HTH_TETR_2"/>
    <property type="match status" value="1"/>
</dbReference>
<evidence type="ECO:0000256" key="3">
    <source>
        <dbReference type="ARBA" id="ARBA00023163"/>
    </source>
</evidence>
<dbReference type="PANTHER" id="PTHR30055:SF234">
    <property type="entry name" value="HTH-TYPE TRANSCRIPTIONAL REGULATOR BETI"/>
    <property type="match status" value="1"/>
</dbReference>
<dbReference type="GO" id="GO:0000976">
    <property type="term" value="F:transcription cis-regulatory region binding"/>
    <property type="evidence" value="ECO:0007669"/>
    <property type="project" value="TreeGrafter"/>
</dbReference>
<gene>
    <name evidence="6" type="ORF">C8N24_4006</name>
</gene>
<dbReference type="EMBL" id="RBIL01000002">
    <property type="protein sequence ID" value="RKQ85998.1"/>
    <property type="molecule type" value="Genomic_DNA"/>
</dbReference>
<feature type="DNA-binding region" description="H-T-H motif" evidence="4">
    <location>
        <begin position="22"/>
        <end position="41"/>
    </location>
</feature>
<dbReference type="InterPro" id="IPR001647">
    <property type="entry name" value="HTH_TetR"/>
</dbReference>
<evidence type="ECO:0000256" key="4">
    <source>
        <dbReference type="PROSITE-ProRule" id="PRU00335"/>
    </source>
</evidence>
<keyword evidence="7" id="KW-1185">Reference proteome</keyword>
<sequence length="185" mass="20069">MASREELLDAALGVLNRTATATMAEIATAVGSSRATLHRHFSSREALIAEIARRAIDRWELTQAQVGLQAASESTEPAVLDATLRALLRQYVVDAADFGIVLTDDFAAGAPELTERTLAIVEREVVFYAQAQRVGVLRSDLPPRWIADVVYGLMVSARESTRWGNVARRDLADLVVGTFFAGAGR</sequence>
<evidence type="ECO:0000313" key="7">
    <source>
        <dbReference type="Proteomes" id="UP000278962"/>
    </source>
</evidence>
<dbReference type="SUPFAM" id="SSF48498">
    <property type="entry name" value="Tetracyclin repressor-like, C-terminal domain"/>
    <property type="match status" value="1"/>
</dbReference>
<protein>
    <submittedName>
        <fullName evidence="6">TetR family transcriptional regulator</fullName>
    </submittedName>
</protein>
<dbReference type="SUPFAM" id="SSF46689">
    <property type="entry name" value="Homeodomain-like"/>
    <property type="match status" value="1"/>
</dbReference>
<comment type="caution">
    <text evidence="6">The sequence shown here is derived from an EMBL/GenBank/DDBJ whole genome shotgun (WGS) entry which is preliminary data.</text>
</comment>
<proteinExistence type="predicted"/>
<dbReference type="RefSeq" id="WP_121253376.1">
    <property type="nucleotide sequence ID" value="NZ_RBIL01000002.1"/>
</dbReference>
<keyword evidence="2 4" id="KW-0238">DNA-binding</keyword>
<feature type="domain" description="HTH tetR-type" evidence="5">
    <location>
        <begin position="1"/>
        <end position="59"/>
    </location>
</feature>
<evidence type="ECO:0000313" key="6">
    <source>
        <dbReference type="EMBL" id="RKQ85998.1"/>
    </source>
</evidence>
<dbReference type="InterPro" id="IPR009057">
    <property type="entry name" value="Homeodomain-like_sf"/>
</dbReference>
<dbReference type="AlphaFoldDB" id="A0A660KXX7"/>
<dbReference type="PANTHER" id="PTHR30055">
    <property type="entry name" value="HTH-TYPE TRANSCRIPTIONAL REGULATOR RUTR"/>
    <property type="match status" value="1"/>
</dbReference>
<evidence type="ECO:0000256" key="1">
    <source>
        <dbReference type="ARBA" id="ARBA00023015"/>
    </source>
</evidence>
<name>A0A660KXX7_9ACTN</name>